<dbReference type="Gene3D" id="3.20.20.120">
    <property type="entry name" value="Enolase-like C-terminal domain"/>
    <property type="match status" value="1"/>
</dbReference>
<protein>
    <submittedName>
        <fullName evidence="6">Mandelate racemase</fullName>
    </submittedName>
</protein>
<dbReference type="GO" id="GO:0000287">
    <property type="term" value="F:magnesium ion binding"/>
    <property type="evidence" value="ECO:0007669"/>
    <property type="project" value="TreeGrafter"/>
</dbReference>
<keyword evidence="2 4" id="KW-0460">Magnesium</keyword>
<dbReference type="Proteomes" id="UP000093795">
    <property type="component" value="Unassembled WGS sequence"/>
</dbReference>
<dbReference type="InterPro" id="IPR034611">
    <property type="entry name" value="D-tartrate_dehydratase"/>
</dbReference>
<feature type="active site" description="acceptor" evidence="3">
    <location>
        <position position="181"/>
    </location>
</feature>
<accession>A0A1A3C6U8</accession>
<dbReference type="OrthoDB" id="9802699at2"/>
<feature type="domain" description="Mandelate racemase/muconate lactonizing enzyme C-terminal" evidence="5">
    <location>
        <begin position="160"/>
        <end position="257"/>
    </location>
</feature>
<comment type="cofactor">
    <cofactor evidence="4">
        <name>Mg(2+)</name>
        <dbReference type="ChEBI" id="CHEBI:18420"/>
    </cofactor>
    <text evidence="4">Binds 1 Mg(2+) ion per subunit.</text>
</comment>
<feature type="binding site" evidence="4">
    <location>
        <position position="262"/>
    </location>
    <ligand>
        <name>Mg(2+)</name>
        <dbReference type="ChEBI" id="CHEBI:18420"/>
    </ligand>
</feature>
<dbReference type="SFLD" id="SFLDF00118">
    <property type="entry name" value="D-tartrate_dehydratase"/>
    <property type="match status" value="1"/>
</dbReference>
<dbReference type="SUPFAM" id="SSF51604">
    <property type="entry name" value="Enolase C-terminal domain-like"/>
    <property type="match status" value="1"/>
</dbReference>
<feature type="binding site" evidence="4">
    <location>
        <position position="236"/>
    </location>
    <ligand>
        <name>Mg(2+)</name>
        <dbReference type="ChEBI" id="CHEBI:18420"/>
    </ligand>
</feature>
<dbReference type="PANTHER" id="PTHR13794">
    <property type="entry name" value="ENOLASE SUPERFAMILY, MANDELATE RACEMASE"/>
    <property type="match status" value="1"/>
</dbReference>
<dbReference type="InterPro" id="IPR046945">
    <property type="entry name" value="RHMD-like"/>
</dbReference>
<proteinExistence type="predicted"/>
<dbReference type="eggNOG" id="COG4948">
    <property type="taxonomic scope" value="Bacteria"/>
</dbReference>
<keyword evidence="1 4" id="KW-0479">Metal-binding</keyword>
<dbReference type="EMBL" id="LZKQ01000159">
    <property type="protein sequence ID" value="OBI82824.1"/>
    <property type="molecule type" value="Genomic_DNA"/>
</dbReference>
<dbReference type="STRING" id="1790.A5645_20985"/>
<evidence type="ECO:0000259" key="5">
    <source>
        <dbReference type="SMART" id="SM00922"/>
    </source>
</evidence>
<evidence type="ECO:0000256" key="2">
    <source>
        <dbReference type="ARBA" id="ARBA00022842"/>
    </source>
</evidence>
<dbReference type="InterPro" id="IPR036849">
    <property type="entry name" value="Enolase-like_C_sf"/>
</dbReference>
<name>A0A1A3C6U8_MYCAS</name>
<dbReference type="SFLD" id="SFLDS00001">
    <property type="entry name" value="Enolase"/>
    <property type="match status" value="1"/>
</dbReference>
<feature type="active site" description="Proton donor/acceptor" evidence="3">
    <location>
        <position position="319"/>
    </location>
</feature>
<dbReference type="PANTHER" id="PTHR13794:SF58">
    <property type="entry name" value="MITOCHONDRIAL ENOLASE SUPERFAMILY MEMBER 1"/>
    <property type="match status" value="1"/>
</dbReference>
<organism evidence="6 7">
    <name type="scientific">Mycobacterium asiaticum</name>
    <dbReference type="NCBI Taxonomy" id="1790"/>
    <lineage>
        <taxon>Bacteria</taxon>
        <taxon>Bacillati</taxon>
        <taxon>Actinomycetota</taxon>
        <taxon>Actinomycetes</taxon>
        <taxon>Mycobacteriales</taxon>
        <taxon>Mycobacteriaceae</taxon>
        <taxon>Mycobacterium</taxon>
    </lineage>
</organism>
<feature type="binding site" evidence="4">
    <location>
        <position position="210"/>
    </location>
    <ligand>
        <name>Mg(2+)</name>
        <dbReference type="ChEBI" id="CHEBI:18420"/>
    </ligand>
</feature>
<dbReference type="RefSeq" id="WP_065121361.1">
    <property type="nucleotide sequence ID" value="NZ_LZKQ01000159.1"/>
</dbReference>
<gene>
    <name evidence="6" type="ORF">A9X01_21525</name>
</gene>
<dbReference type="InterPro" id="IPR029017">
    <property type="entry name" value="Enolase-like_N"/>
</dbReference>
<dbReference type="SMART" id="SM00922">
    <property type="entry name" value="MR_MLE"/>
    <property type="match status" value="1"/>
</dbReference>
<dbReference type="AlphaFoldDB" id="A0A1A3C6U8"/>
<evidence type="ECO:0000313" key="6">
    <source>
        <dbReference type="EMBL" id="OBI82824.1"/>
    </source>
</evidence>
<dbReference type="SUPFAM" id="SSF54826">
    <property type="entry name" value="Enolase N-terminal domain-like"/>
    <property type="match status" value="1"/>
</dbReference>
<dbReference type="GO" id="GO:0016052">
    <property type="term" value="P:carbohydrate catabolic process"/>
    <property type="evidence" value="ECO:0007669"/>
    <property type="project" value="TreeGrafter"/>
</dbReference>
<comment type="caution">
    <text evidence="6">The sequence shown here is derived from an EMBL/GenBank/DDBJ whole genome shotgun (WGS) entry which is preliminary data.</text>
</comment>
<dbReference type="SFLD" id="SFLDG00179">
    <property type="entry name" value="mandelate_racemase"/>
    <property type="match status" value="1"/>
</dbReference>
<dbReference type="InterPro" id="IPR029065">
    <property type="entry name" value="Enolase_C-like"/>
</dbReference>
<dbReference type="Pfam" id="PF13378">
    <property type="entry name" value="MR_MLE_C"/>
    <property type="match status" value="1"/>
</dbReference>
<reference evidence="6 7" key="1">
    <citation type="submission" date="2016-06" db="EMBL/GenBank/DDBJ databases">
        <authorList>
            <person name="Kjaerup R.B."/>
            <person name="Dalgaard T.S."/>
            <person name="Juul-Madsen H.R."/>
        </authorList>
    </citation>
    <scope>NUCLEOTIDE SEQUENCE [LARGE SCALE GENOMIC DNA]</scope>
    <source>
        <strain evidence="6 7">1081914.2</strain>
    </source>
</reference>
<dbReference type="Gene3D" id="3.30.390.10">
    <property type="entry name" value="Enolase-like, N-terminal domain"/>
    <property type="match status" value="1"/>
</dbReference>
<evidence type="ECO:0000313" key="7">
    <source>
        <dbReference type="Proteomes" id="UP000093795"/>
    </source>
</evidence>
<evidence type="ECO:0000256" key="1">
    <source>
        <dbReference type="ARBA" id="ARBA00022723"/>
    </source>
</evidence>
<evidence type="ECO:0000256" key="4">
    <source>
        <dbReference type="PIRSR" id="PIRSR634611-3"/>
    </source>
</evidence>
<dbReference type="GO" id="GO:0047808">
    <property type="term" value="F:D(-)-tartrate dehydratase activity"/>
    <property type="evidence" value="ECO:0007669"/>
    <property type="project" value="InterPro"/>
</dbReference>
<evidence type="ECO:0000256" key="3">
    <source>
        <dbReference type="PIRSR" id="PIRSR634611-1"/>
    </source>
</evidence>
<sequence length="386" mass="40682">MRITAILERPVGLEGAPANAVVSFAGHTVSLVALVTDVVRAGKPVVGVAFDSIGRFAQSGILRDRLIPRVLAAPPDTLLDKAGRLDPGAVAARALTDEKPGGHGDRAAAVAALELACWDLLAKLDDEPAFATIARRFGREPADAVPVYAAGGYYYPDRGVNGLRDEIRSYLEQGYDAVKIKIGGADVRDDTARIEAVIDIVGAGDRVAVDANGRFDRAAALRWATALAPYGLRWYEEPGDPLDFELNSAVTACYEGAVATGENLFSVPDVTNLVRYGGMRPGRDVFQMDAGLSYGLGEYARMLGVLEAHGFDRRRAFPHGGHLINLHIAAGLGLGGCESYPGVFQPFGGYSAGCTLADGRIAPTDAPGFGLEQKSGLAQVIAEMTT</sequence>
<dbReference type="InterPro" id="IPR013342">
    <property type="entry name" value="Mandelate_racemase_C"/>
</dbReference>